<accession>A0ACC1N9M7</accession>
<dbReference type="Proteomes" id="UP001143856">
    <property type="component" value="Unassembled WGS sequence"/>
</dbReference>
<reference evidence="1" key="1">
    <citation type="submission" date="2022-10" db="EMBL/GenBank/DDBJ databases">
        <title>Genome Sequence of Xylaria curta.</title>
        <authorList>
            <person name="Buettner E."/>
        </authorList>
    </citation>
    <scope>NUCLEOTIDE SEQUENCE</scope>
    <source>
        <strain evidence="1">Babe10</strain>
    </source>
</reference>
<organism evidence="1 2">
    <name type="scientific">Xylaria curta</name>
    <dbReference type="NCBI Taxonomy" id="42375"/>
    <lineage>
        <taxon>Eukaryota</taxon>
        <taxon>Fungi</taxon>
        <taxon>Dikarya</taxon>
        <taxon>Ascomycota</taxon>
        <taxon>Pezizomycotina</taxon>
        <taxon>Sordariomycetes</taxon>
        <taxon>Xylariomycetidae</taxon>
        <taxon>Xylariales</taxon>
        <taxon>Xylariaceae</taxon>
        <taxon>Xylaria</taxon>
    </lineage>
</organism>
<proteinExistence type="predicted"/>
<keyword evidence="2" id="KW-1185">Reference proteome</keyword>
<dbReference type="EMBL" id="JAPDGR010002394">
    <property type="protein sequence ID" value="KAJ2976010.1"/>
    <property type="molecule type" value="Genomic_DNA"/>
</dbReference>
<evidence type="ECO:0000313" key="2">
    <source>
        <dbReference type="Proteomes" id="UP001143856"/>
    </source>
</evidence>
<name>A0ACC1N9M7_9PEZI</name>
<evidence type="ECO:0000313" key="1">
    <source>
        <dbReference type="EMBL" id="KAJ2976010.1"/>
    </source>
</evidence>
<protein>
    <submittedName>
        <fullName evidence="1">Uncharacterized protein</fullName>
    </submittedName>
</protein>
<comment type="caution">
    <text evidence="1">The sequence shown here is derived from an EMBL/GenBank/DDBJ whole genome shotgun (WGS) entry which is preliminary data.</text>
</comment>
<sequence>MIQMRRRLYLAMSPGHVQAMSRECPGSVQGVYIDTPVGRSLLTCGLCIDCLDVIRRRAVKNWDSQHLTVLFLLSSLLKAARIIDSGQAEAWLREKSGAASLLTADLRVIQVY</sequence>
<gene>
    <name evidence="1" type="ORF">NUW58_g8200</name>
</gene>